<dbReference type="AlphaFoldDB" id="K1PMY3"/>
<evidence type="ECO:0000256" key="1">
    <source>
        <dbReference type="ARBA" id="ARBA00022536"/>
    </source>
</evidence>
<keyword evidence="1" id="KW-0245">EGF-like domain</keyword>
<gene>
    <name evidence="3" type="ORF">CGI_10022368</name>
</gene>
<dbReference type="GO" id="GO:0005044">
    <property type="term" value="F:scavenger receptor activity"/>
    <property type="evidence" value="ECO:0007669"/>
    <property type="project" value="InterPro"/>
</dbReference>
<dbReference type="Gene3D" id="2.60.120.260">
    <property type="entry name" value="Galactose-binding domain-like"/>
    <property type="match status" value="1"/>
</dbReference>
<evidence type="ECO:0000313" key="3">
    <source>
        <dbReference type="EMBL" id="EKC25367.1"/>
    </source>
</evidence>
<dbReference type="InterPro" id="IPR000742">
    <property type="entry name" value="EGF"/>
</dbReference>
<reference evidence="3" key="1">
    <citation type="journal article" date="2012" name="Nature">
        <title>The oyster genome reveals stress adaptation and complexity of shell formation.</title>
        <authorList>
            <person name="Zhang G."/>
            <person name="Fang X."/>
            <person name="Guo X."/>
            <person name="Li L."/>
            <person name="Luo R."/>
            <person name="Xu F."/>
            <person name="Yang P."/>
            <person name="Zhang L."/>
            <person name="Wang X."/>
            <person name="Qi H."/>
            <person name="Xiong Z."/>
            <person name="Que H."/>
            <person name="Xie Y."/>
            <person name="Holland P.W."/>
            <person name="Paps J."/>
            <person name="Zhu Y."/>
            <person name="Wu F."/>
            <person name="Chen Y."/>
            <person name="Wang J."/>
            <person name="Peng C."/>
            <person name="Meng J."/>
            <person name="Yang L."/>
            <person name="Liu J."/>
            <person name="Wen B."/>
            <person name="Zhang N."/>
            <person name="Huang Z."/>
            <person name="Zhu Q."/>
            <person name="Feng Y."/>
            <person name="Mount A."/>
            <person name="Hedgecock D."/>
            <person name="Xu Z."/>
            <person name="Liu Y."/>
            <person name="Domazet-Loso T."/>
            <person name="Du Y."/>
            <person name="Sun X."/>
            <person name="Zhang S."/>
            <person name="Liu B."/>
            <person name="Cheng P."/>
            <person name="Jiang X."/>
            <person name="Li J."/>
            <person name="Fan D."/>
            <person name="Wang W."/>
            <person name="Fu W."/>
            <person name="Wang T."/>
            <person name="Wang B."/>
            <person name="Zhang J."/>
            <person name="Peng Z."/>
            <person name="Li Y."/>
            <person name="Li N."/>
            <person name="Wang J."/>
            <person name="Chen M."/>
            <person name="He Y."/>
            <person name="Tan F."/>
            <person name="Song X."/>
            <person name="Zheng Q."/>
            <person name="Huang R."/>
            <person name="Yang H."/>
            <person name="Du X."/>
            <person name="Chen L."/>
            <person name="Yang M."/>
            <person name="Gaffney P.M."/>
            <person name="Wang S."/>
            <person name="Luo L."/>
            <person name="She Z."/>
            <person name="Ming Y."/>
            <person name="Huang W."/>
            <person name="Zhang S."/>
            <person name="Huang B."/>
            <person name="Zhang Y."/>
            <person name="Qu T."/>
            <person name="Ni P."/>
            <person name="Miao G."/>
            <person name="Wang J."/>
            <person name="Wang Q."/>
            <person name="Steinberg C.E."/>
            <person name="Wang H."/>
            <person name="Li N."/>
            <person name="Qian L."/>
            <person name="Zhang G."/>
            <person name="Li Y."/>
            <person name="Yang H."/>
            <person name="Liu X."/>
            <person name="Wang J."/>
            <person name="Yin Y."/>
            <person name="Wang J."/>
        </authorList>
    </citation>
    <scope>NUCLEOTIDE SEQUENCE [LARGE SCALE GENOMIC DNA]</scope>
    <source>
        <strain evidence="3">05x7-T-G4-1.051#20</strain>
    </source>
</reference>
<proteinExistence type="predicted"/>
<feature type="domain" description="EGF-like" evidence="2">
    <location>
        <begin position="272"/>
        <end position="307"/>
    </location>
</feature>
<dbReference type="SUPFAM" id="SSF49785">
    <property type="entry name" value="Galactose-binding domain-like"/>
    <property type="match status" value="1"/>
</dbReference>
<dbReference type="InterPro" id="IPR009030">
    <property type="entry name" value="Growth_fac_rcpt_cys_sf"/>
</dbReference>
<protein>
    <submittedName>
        <fullName evidence="3">Scavenger receptor class F member 2</fullName>
    </submittedName>
</protein>
<organism evidence="3">
    <name type="scientific">Magallana gigas</name>
    <name type="common">Pacific oyster</name>
    <name type="synonym">Crassostrea gigas</name>
    <dbReference type="NCBI Taxonomy" id="29159"/>
    <lineage>
        <taxon>Eukaryota</taxon>
        <taxon>Metazoa</taxon>
        <taxon>Spiralia</taxon>
        <taxon>Lophotrochozoa</taxon>
        <taxon>Mollusca</taxon>
        <taxon>Bivalvia</taxon>
        <taxon>Autobranchia</taxon>
        <taxon>Pteriomorphia</taxon>
        <taxon>Ostreida</taxon>
        <taxon>Ostreoidea</taxon>
        <taxon>Ostreidae</taxon>
        <taxon>Magallana</taxon>
    </lineage>
</organism>
<sequence>MVEAGVNGVHGVTYVKDAFDLIDNTMMSLSGNSVCPHDVLTVLFCLLTVSQSYVNVALNKPAYQRYPYVYYGDYDSYDASNAVDGRKSHLSDWSGQCAVSYMGRTTTWWVDLTTIHSIHHITIYFRTDNKPWGPSNLLTKYFLGFSVYVSNTTDRLQGTLCYKDDDFTLYTIPAVFTTTCPVHGQYVIYYNERRPGVTYPDYYTSDVASDLCEVEVYGCPATGCYGSSNTLPCPDVNCQYCHVETGTCQGCKPGYKGHRCEMVCEGGTYGAGCKETCGNCRDVNQCSINNGTCLTGCNAGFKGDFCKTVCDRGSYGYDCNETCGHCRDVYQCFNINGTCVTGCDAGYQGDLCKASCDSGSFGNDCNETCGHCRDVNQCSNINGTCLTGCDPADYQGNLCKTQTNQPAKLKLLWKHPQKKRINEATLNGVTYLDTTLLIPLKLPETKSRGAYAIPSASAVASASGPEFRGNGVTWDLTEVFEPHAAQNIFTYF</sequence>
<dbReference type="SMART" id="SM00181">
    <property type="entry name" value="EGF"/>
    <property type="match status" value="3"/>
</dbReference>
<dbReference type="InterPro" id="IPR008979">
    <property type="entry name" value="Galactose-bd-like_sf"/>
</dbReference>
<dbReference type="InterPro" id="IPR042635">
    <property type="entry name" value="MEGF10/SREC1/2-like"/>
</dbReference>
<accession>K1PMY3</accession>
<dbReference type="EMBL" id="JH815992">
    <property type="protein sequence ID" value="EKC25367.1"/>
    <property type="molecule type" value="Genomic_DNA"/>
</dbReference>
<feature type="domain" description="EGF-like" evidence="2">
    <location>
        <begin position="318"/>
        <end position="353"/>
    </location>
</feature>
<evidence type="ECO:0000259" key="2">
    <source>
        <dbReference type="SMART" id="SM00181"/>
    </source>
</evidence>
<dbReference type="InParanoid" id="K1PMY3"/>
<feature type="domain" description="EGF-like" evidence="2">
    <location>
        <begin position="232"/>
        <end position="261"/>
    </location>
</feature>
<dbReference type="PANTHER" id="PTHR24043:SF8">
    <property type="entry name" value="EGF-LIKE DOMAIN-CONTAINING PROTEIN"/>
    <property type="match status" value="1"/>
</dbReference>
<dbReference type="SUPFAM" id="SSF57184">
    <property type="entry name" value="Growth factor receptor domain"/>
    <property type="match status" value="1"/>
</dbReference>
<name>K1PMY3_MAGGI</name>
<dbReference type="PANTHER" id="PTHR24043">
    <property type="entry name" value="SCAVENGER RECEPTOR CLASS F"/>
    <property type="match status" value="1"/>
</dbReference>
<dbReference type="HOGENOM" id="CLU_043336_4_0_1"/>
<keyword evidence="3" id="KW-0675">Receptor</keyword>
<dbReference type="Gene3D" id="2.170.300.10">
    <property type="entry name" value="Tie2 ligand-binding domain superfamily"/>
    <property type="match status" value="1"/>
</dbReference>